<protein>
    <submittedName>
        <fullName evidence="1">Uncharacterized protein</fullName>
    </submittedName>
</protein>
<proteinExistence type="predicted"/>
<dbReference type="PROSITE" id="PS51257">
    <property type="entry name" value="PROKAR_LIPOPROTEIN"/>
    <property type="match status" value="1"/>
</dbReference>
<dbReference type="RefSeq" id="WP_133610874.1">
    <property type="nucleotide sequence ID" value="NZ_SNZC01000006.1"/>
</dbReference>
<sequence length="278" mass="32133">MKKIILISVLAFFVSCKNENHTTQIETKVDFTEILNSEELLKTGKSISDPIEKYNFYQHLFFVNQLETFEKNEDQQFDFLKKYPKTVIQDLTKIVVSDYTKKITEKDLDKKVEYEDLTLRQKISTLDSLLVKNDEQFENKLYELFVGTLMGGTTIETIENNIATIYSDFGSAASIKRKYILIEDNKLTDLGNGYDKLSKIEFENLEKIIKTKVKNYMWISGRSGTEFIRKPNGNFIIKFNILADEDSEASGGSYNVSYETKDLKTFLPSSVKVEKINN</sequence>
<organism evidence="1 2">
    <name type="scientific">Flavobacterium cheniae</name>
    <dbReference type="NCBI Taxonomy" id="295428"/>
    <lineage>
        <taxon>Bacteria</taxon>
        <taxon>Pseudomonadati</taxon>
        <taxon>Bacteroidota</taxon>
        <taxon>Flavobacteriia</taxon>
        <taxon>Flavobacteriales</taxon>
        <taxon>Flavobacteriaceae</taxon>
        <taxon>Flavobacterium</taxon>
    </lineage>
</organism>
<evidence type="ECO:0000313" key="1">
    <source>
        <dbReference type="EMBL" id="TWH92887.1"/>
    </source>
</evidence>
<dbReference type="EMBL" id="VLKM01000010">
    <property type="protein sequence ID" value="TWH92887.1"/>
    <property type="molecule type" value="Genomic_DNA"/>
</dbReference>
<name>A0A562KBV2_9FLAO</name>
<gene>
    <name evidence="1" type="ORF">IP97_02208</name>
</gene>
<accession>A0A562KBV2</accession>
<comment type="caution">
    <text evidence="1">The sequence shown here is derived from an EMBL/GenBank/DDBJ whole genome shotgun (WGS) entry which is preliminary data.</text>
</comment>
<keyword evidence="2" id="KW-1185">Reference proteome</keyword>
<dbReference type="Proteomes" id="UP000315312">
    <property type="component" value="Unassembled WGS sequence"/>
</dbReference>
<reference evidence="1 2" key="1">
    <citation type="journal article" date="2015" name="Stand. Genomic Sci.">
        <title>Genomic Encyclopedia of Bacterial and Archaeal Type Strains, Phase III: the genomes of soil and plant-associated and newly described type strains.</title>
        <authorList>
            <person name="Whitman W.B."/>
            <person name="Woyke T."/>
            <person name="Klenk H.P."/>
            <person name="Zhou Y."/>
            <person name="Lilburn T.G."/>
            <person name="Beck B.J."/>
            <person name="De Vos P."/>
            <person name="Vandamme P."/>
            <person name="Eisen J.A."/>
            <person name="Garrity G."/>
            <person name="Hugenholtz P."/>
            <person name="Kyrpides N.C."/>
        </authorList>
    </citation>
    <scope>NUCLEOTIDE SEQUENCE [LARGE SCALE GENOMIC DNA]</scope>
    <source>
        <strain evidence="1 2">CGMCC 1.6844</strain>
    </source>
</reference>
<dbReference type="AlphaFoldDB" id="A0A562KBV2"/>
<evidence type="ECO:0000313" key="2">
    <source>
        <dbReference type="Proteomes" id="UP000315312"/>
    </source>
</evidence>
<dbReference type="OrthoDB" id="10010000at2"/>